<dbReference type="Gene3D" id="1.25.10.10">
    <property type="entry name" value="Leucine-rich Repeat Variant"/>
    <property type="match status" value="1"/>
</dbReference>
<dbReference type="PANTHER" id="PTHR22895">
    <property type="entry name" value="ARMADILLO REPEAT-CONTAINING PROTEIN 6"/>
    <property type="match status" value="1"/>
</dbReference>
<evidence type="ECO:0000313" key="2">
    <source>
        <dbReference type="EMBL" id="EKX31679.1"/>
    </source>
</evidence>
<dbReference type="RefSeq" id="XP_005818659.1">
    <property type="nucleotide sequence ID" value="XM_005818602.1"/>
</dbReference>
<dbReference type="HOGENOM" id="CLU_2257145_0_0_1"/>
<reference evidence="4" key="2">
    <citation type="submission" date="2012-11" db="EMBL/GenBank/DDBJ databases">
        <authorList>
            <person name="Kuo A."/>
            <person name="Curtis B.A."/>
            <person name="Tanifuji G."/>
            <person name="Burki F."/>
            <person name="Gruber A."/>
            <person name="Irimia M."/>
            <person name="Maruyama S."/>
            <person name="Arias M.C."/>
            <person name="Ball S.G."/>
            <person name="Gile G.H."/>
            <person name="Hirakawa Y."/>
            <person name="Hopkins J.F."/>
            <person name="Rensing S.A."/>
            <person name="Schmutz J."/>
            <person name="Symeonidi A."/>
            <person name="Elias M."/>
            <person name="Eveleigh R.J."/>
            <person name="Herman E.K."/>
            <person name="Klute M.J."/>
            <person name="Nakayama T."/>
            <person name="Obornik M."/>
            <person name="Reyes-Prieto A."/>
            <person name="Armbrust E.V."/>
            <person name="Aves S.J."/>
            <person name="Beiko R.G."/>
            <person name="Coutinho P."/>
            <person name="Dacks J.B."/>
            <person name="Durnford D.G."/>
            <person name="Fast N.M."/>
            <person name="Green B.R."/>
            <person name="Grisdale C."/>
            <person name="Hempe F."/>
            <person name="Henrissat B."/>
            <person name="Hoppner M.P."/>
            <person name="Ishida K.-I."/>
            <person name="Kim E."/>
            <person name="Koreny L."/>
            <person name="Kroth P.G."/>
            <person name="Liu Y."/>
            <person name="Malik S.-B."/>
            <person name="Maier U.G."/>
            <person name="McRose D."/>
            <person name="Mock T."/>
            <person name="Neilson J.A."/>
            <person name="Onodera N.T."/>
            <person name="Poole A.M."/>
            <person name="Pritham E.J."/>
            <person name="Richards T.A."/>
            <person name="Rocap G."/>
            <person name="Roy S.W."/>
            <person name="Sarai C."/>
            <person name="Schaack S."/>
            <person name="Shirato S."/>
            <person name="Slamovits C.H."/>
            <person name="Spencer D.F."/>
            <person name="Suzuki S."/>
            <person name="Worden A.Z."/>
            <person name="Zauner S."/>
            <person name="Barry K."/>
            <person name="Bell C."/>
            <person name="Bharti A.K."/>
            <person name="Crow J.A."/>
            <person name="Grimwood J."/>
            <person name="Kramer R."/>
            <person name="Lindquist E."/>
            <person name="Lucas S."/>
            <person name="Salamov A."/>
            <person name="McFadden G.I."/>
            <person name="Lane C.E."/>
            <person name="Keeling P.J."/>
            <person name="Gray M.W."/>
            <person name="Grigoriev I.V."/>
            <person name="Archibald J.M."/>
        </authorList>
    </citation>
    <scope>NUCLEOTIDE SEQUENCE</scope>
    <source>
        <strain evidence="4">CCMP2712</strain>
    </source>
</reference>
<sequence>GVVRVIVEAMGLHPGDQHVQEEGCSFMKSLAEDGEDGSELGIMIASLGGIEAIVRAIKLHPGSWGCFFNGCWALAGIARNDDIGAKIAANGGIQAILEAMEMHP</sequence>
<dbReference type="Proteomes" id="UP000011087">
    <property type="component" value="Unassembled WGS sequence"/>
</dbReference>
<dbReference type="InterPro" id="IPR016024">
    <property type="entry name" value="ARM-type_fold"/>
</dbReference>
<feature type="non-terminal residue" evidence="2">
    <location>
        <position position="104"/>
    </location>
</feature>
<dbReference type="GeneID" id="17288392"/>
<name>L1I725_GUITC</name>
<dbReference type="InterPro" id="IPR011989">
    <property type="entry name" value="ARM-like"/>
</dbReference>
<organism evidence="2">
    <name type="scientific">Guillardia theta (strain CCMP2712)</name>
    <name type="common">Cryptophyte</name>
    <dbReference type="NCBI Taxonomy" id="905079"/>
    <lineage>
        <taxon>Eukaryota</taxon>
        <taxon>Cryptophyceae</taxon>
        <taxon>Pyrenomonadales</taxon>
        <taxon>Geminigeraceae</taxon>
        <taxon>Guillardia</taxon>
    </lineage>
</organism>
<dbReference type="PaxDb" id="55529-EKX31679"/>
<dbReference type="SUPFAM" id="SSF48371">
    <property type="entry name" value="ARM repeat"/>
    <property type="match status" value="1"/>
</dbReference>
<dbReference type="AlphaFoldDB" id="L1I725"/>
<dbReference type="OrthoDB" id="449062at2759"/>
<gene>
    <name evidence="2" type="ORF">GUITHDRAFT_61647</name>
</gene>
<accession>L1I725</accession>
<dbReference type="EMBL" id="JH993249">
    <property type="protein sequence ID" value="EKX31679.1"/>
    <property type="molecule type" value="Genomic_DNA"/>
</dbReference>
<dbReference type="PANTHER" id="PTHR22895:SF0">
    <property type="entry name" value="ARMADILLO REPEAT-CONTAINING PROTEIN 6"/>
    <property type="match status" value="1"/>
</dbReference>
<protein>
    <submittedName>
        <fullName evidence="2 3">Uncharacterized protein</fullName>
    </submittedName>
</protein>
<reference evidence="2 4" key="1">
    <citation type="journal article" date="2012" name="Nature">
        <title>Algal genomes reveal evolutionary mosaicism and the fate of nucleomorphs.</title>
        <authorList>
            <consortium name="DOE Joint Genome Institute"/>
            <person name="Curtis B.A."/>
            <person name="Tanifuji G."/>
            <person name="Burki F."/>
            <person name="Gruber A."/>
            <person name="Irimia M."/>
            <person name="Maruyama S."/>
            <person name="Arias M.C."/>
            <person name="Ball S.G."/>
            <person name="Gile G.H."/>
            <person name="Hirakawa Y."/>
            <person name="Hopkins J.F."/>
            <person name="Kuo A."/>
            <person name="Rensing S.A."/>
            <person name="Schmutz J."/>
            <person name="Symeonidi A."/>
            <person name="Elias M."/>
            <person name="Eveleigh R.J."/>
            <person name="Herman E.K."/>
            <person name="Klute M.J."/>
            <person name="Nakayama T."/>
            <person name="Obornik M."/>
            <person name="Reyes-Prieto A."/>
            <person name="Armbrust E.V."/>
            <person name="Aves S.J."/>
            <person name="Beiko R.G."/>
            <person name="Coutinho P."/>
            <person name="Dacks J.B."/>
            <person name="Durnford D.G."/>
            <person name="Fast N.M."/>
            <person name="Green B.R."/>
            <person name="Grisdale C.J."/>
            <person name="Hempel F."/>
            <person name="Henrissat B."/>
            <person name="Hoppner M.P."/>
            <person name="Ishida K."/>
            <person name="Kim E."/>
            <person name="Koreny L."/>
            <person name="Kroth P.G."/>
            <person name="Liu Y."/>
            <person name="Malik S.B."/>
            <person name="Maier U.G."/>
            <person name="McRose D."/>
            <person name="Mock T."/>
            <person name="Neilson J.A."/>
            <person name="Onodera N.T."/>
            <person name="Poole A.M."/>
            <person name="Pritham E.J."/>
            <person name="Richards T.A."/>
            <person name="Rocap G."/>
            <person name="Roy S.W."/>
            <person name="Sarai C."/>
            <person name="Schaack S."/>
            <person name="Shirato S."/>
            <person name="Slamovits C.H."/>
            <person name="Spencer D.F."/>
            <person name="Suzuki S."/>
            <person name="Worden A.Z."/>
            <person name="Zauner S."/>
            <person name="Barry K."/>
            <person name="Bell C."/>
            <person name="Bharti A.K."/>
            <person name="Crow J.A."/>
            <person name="Grimwood J."/>
            <person name="Kramer R."/>
            <person name="Lindquist E."/>
            <person name="Lucas S."/>
            <person name="Salamov A."/>
            <person name="McFadden G.I."/>
            <person name="Lane C.E."/>
            <person name="Keeling P.J."/>
            <person name="Gray M.W."/>
            <person name="Grigoriev I.V."/>
            <person name="Archibald J.M."/>
        </authorList>
    </citation>
    <scope>NUCLEOTIDE SEQUENCE</scope>
    <source>
        <strain evidence="2 4">CCMP2712</strain>
    </source>
</reference>
<evidence type="ECO:0000256" key="1">
    <source>
        <dbReference type="ARBA" id="ARBA00022737"/>
    </source>
</evidence>
<dbReference type="EnsemblProtists" id="EKX31679">
    <property type="protein sequence ID" value="EKX31679"/>
    <property type="gene ID" value="GUITHDRAFT_61647"/>
</dbReference>
<evidence type="ECO:0000313" key="4">
    <source>
        <dbReference type="Proteomes" id="UP000011087"/>
    </source>
</evidence>
<evidence type="ECO:0000313" key="3">
    <source>
        <dbReference type="EnsemblProtists" id="EKX31679"/>
    </source>
</evidence>
<keyword evidence="1" id="KW-0677">Repeat</keyword>
<dbReference type="KEGG" id="gtt:GUITHDRAFT_61647"/>
<keyword evidence="4" id="KW-1185">Reference proteome</keyword>
<feature type="non-terminal residue" evidence="2">
    <location>
        <position position="1"/>
    </location>
</feature>
<proteinExistence type="predicted"/>
<reference evidence="3" key="3">
    <citation type="submission" date="2016-03" db="UniProtKB">
        <authorList>
            <consortium name="EnsemblProtists"/>
        </authorList>
    </citation>
    <scope>IDENTIFICATION</scope>
</reference>